<dbReference type="GO" id="GO:0008410">
    <property type="term" value="F:CoA-transferase activity"/>
    <property type="evidence" value="ECO:0007669"/>
    <property type="project" value="InterPro"/>
</dbReference>
<dbReference type="Gene3D" id="3.40.1080.10">
    <property type="entry name" value="Glutaconate Coenzyme A-transferase"/>
    <property type="match status" value="1"/>
</dbReference>
<dbReference type="AlphaFoldDB" id="A0A6C0U2K0"/>
<sequence length="270" mass="28574">MSDAATGYTLAELCIVAAAEAFRHDGEILAAGSGVIPRLAASLAMKTFNPDLMITDAGAFLLGEPCPIGQRPADFHQANETWLGLSRACDTFWSRKCHTILEPSQLDRFGQANSSAQYGGLRQTGAMLAEPRGFPGLSISSPRSFFVAGHTTRAFPPGECDYVSYPGFNPARLARGHSLEDIDIRRVVTDLCVMDFGGPDNQLRLLTLHPGVTVQQVQDNTGFPIAVAGTVPATAPPTAAQLAIIAALDPHQLRATVIADNPPGEPAGQL</sequence>
<keyword evidence="2" id="KW-1185">Reference proteome</keyword>
<evidence type="ECO:0000313" key="1">
    <source>
        <dbReference type="EMBL" id="QIB66311.1"/>
    </source>
</evidence>
<name>A0A6C0U2K0_9GAMM</name>
<dbReference type="KEGG" id="kim:G3T16_13750"/>
<gene>
    <name evidence="1" type="ORF">G3T16_13750</name>
</gene>
<dbReference type="Proteomes" id="UP000477680">
    <property type="component" value="Chromosome"/>
</dbReference>
<dbReference type="InterPro" id="IPR037171">
    <property type="entry name" value="NagB/RpiA_transferase-like"/>
</dbReference>
<accession>A0A6C0U2K0</accession>
<dbReference type="RefSeq" id="WP_163495745.1">
    <property type="nucleotide sequence ID" value="NZ_CP048711.1"/>
</dbReference>
<proteinExistence type="predicted"/>
<reference evidence="1 2" key="1">
    <citation type="submission" date="2020-02" db="EMBL/GenBank/DDBJ databases">
        <title>Genome sequencing for Kineobactrum sp. M2.</title>
        <authorList>
            <person name="Park S.-J."/>
        </authorList>
    </citation>
    <scope>NUCLEOTIDE SEQUENCE [LARGE SCALE GENOMIC DNA]</scope>
    <source>
        <strain evidence="1 2">M2</strain>
    </source>
</reference>
<dbReference type="InterPro" id="IPR004165">
    <property type="entry name" value="CoA_trans_fam_I"/>
</dbReference>
<dbReference type="SMART" id="SM00882">
    <property type="entry name" value="CoA_trans"/>
    <property type="match status" value="1"/>
</dbReference>
<keyword evidence="1" id="KW-0808">Transferase</keyword>
<protein>
    <submittedName>
        <fullName evidence="1">Ketoacid CoA transferase</fullName>
    </submittedName>
</protein>
<evidence type="ECO:0000313" key="2">
    <source>
        <dbReference type="Proteomes" id="UP000477680"/>
    </source>
</evidence>
<organism evidence="1 2">
    <name type="scientific">Kineobactrum salinum</name>
    <dbReference type="NCBI Taxonomy" id="2708301"/>
    <lineage>
        <taxon>Bacteria</taxon>
        <taxon>Pseudomonadati</taxon>
        <taxon>Pseudomonadota</taxon>
        <taxon>Gammaproteobacteria</taxon>
        <taxon>Cellvibrionales</taxon>
        <taxon>Halieaceae</taxon>
        <taxon>Kineobactrum</taxon>
    </lineage>
</organism>
<dbReference type="SUPFAM" id="SSF100950">
    <property type="entry name" value="NagB/RpiA/CoA transferase-like"/>
    <property type="match status" value="1"/>
</dbReference>
<dbReference type="EMBL" id="CP048711">
    <property type="protein sequence ID" value="QIB66311.1"/>
    <property type="molecule type" value="Genomic_DNA"/>
</dbReference>